<name>A0ABP6YJZ5_9FLAO</name>
<dbReference type="InterPro" id="IPR054272">
    <property type="entry name" value="DUF7003"/>
</dbReference>
<keyword evidence="2" id="KW-1185">Reference proteome</keyword>
<dbReference type="RefSeq" id="WP_345007909.1">
    <property type="nucleotide sequence ID" value="NZ_BAABCY010000104.1"/>
</dbReference>
<proteinExistence type="predicted"/>
<dbReference type="EMBL" id="BAABCY010000104">
    <property type="protein sequence ID" value="GAA3584957.1"/>
    <property type="molecule type" value="Genomic_DNA"/>
</dbReference>
<gene>
    <name evidence="1" type="ORF">GCM10022395_36180</name>
</gene>
<dbReference type="Proteomes" id="UP001500954">
    <property type="component" value="Unassembled WGS sequence"/>
</dbReference>
<reference evidence="2" key="1">
    <citation type="journal article" date="2019" name="Int. J. Syst. Evol. Microbiol.">
        <title>The Global Catalogue of Microorganisms (GCM) 10K type strain sequencing project: providing services to taxonomists for standard genome sequencing and annotation.</title>
        <authorList>
            <consortium name="The Broad Institute Genomics Platform"/>
            <consortium name="The Broad Institute Genome Sequencing Center for Infectious Disease"/>
            <person name="Wu L."/>
            <person name="Ma J."/>
        </authorList>
    </citation>
    <scope>NUCLEOTIDE SEQUENCE [LARGE SCALE GENOMIC DNA]</scope>
    <source>
        <strain evidence="2">JCM 17111</strain>
    </source>
</reference>
<evidence type="ECO:0000313" key="1">
    <source>
        <dbReference type="EMBL" id="GAA3584957.1"/>
    </source>
</evidence>
<accession>A0ABP6YJZ5</accession>
<sequence>MSIFGFKKKQEYSAKEILKQLDKCAGEFTFPMLDNGYVYPIHSKLSAYRDEKRWAIIIEVIGFNYRSGGHNGISNCLHIFGNCIKTEPGTDNANFLYITDDSTDDLTFDEEYLESLNPRAKTMMLREKEIDINHNRDFYLKKGIKLEDDDKIFVWEFMRGLEPEYNMEFEATEEEIKQRIPYDLPKIMELNEWHHPDCADSELPSKNETFKQIAKVLETGRTEFYKPTNKPNNHWKNWPDGGTL</sequence>
<organism evidence="1 2">
    <name type="scientific">Snuella lapsa</name>
    <dbReference type="NCBI Taxonomy" id="870481"/>
    <lineage>
        <taxon>Bacteria</taxon>
        <taxon>Pseudomonadati</taxon>
        <taxon>Bacteroidota</taxon>
        <taxon>Flavobacteriia</taxon>
        <taxon>Flavobacteriales</taxon>
        <taxon>Flavobacteriaceae</taxon>
        <taxon>Snuella</taxon>
    </lineage>
</organism>
<dbReference type="Pfam" id="PF22535">
    <property type="entry name" value="DUF7003"/>
    <property type="match status" value="1"/>
</dbReference>
<evidence type="ECO:0008006" key="3">
    <source>
        <dbReference type="Google" id="ProtNLM"/>
    </source>
</evidence>
<evidence type="ECO:0000313" key="2">
    <source>
        <dbReference type="Proteomes" id="UP001500954"/>
    </source>
</evidence>
<comment type="caution">
    <text evidence="1">The sequence shown here is derived from an EMBL/GenBank/DDBJ whole genome shotgun (WGS) entry which is preliminary data.</text>
</comment>
<protein>
    <recommendedName>
        <fullName evidence="3">DUF4304 domain-containing protein</fullName>
    </recommendedName>
</protein>